<protein>
    <submittedName>
        <fullName evidence="2">Uncharacterized protein</fullName>
    </submittedName>
</protein>
<evidence type="ECO:0000256" key="1">
    <source>
        <dbReference type="SAM" id="Phobius"/>
    </source>
</evidence>
<feature type="transmembrane region" description="Helical" evidence="1">
    <location>
        <begin position="44"/>
        <end position="65"/>
    </location>
</feature>
<feature type="transmembrane region" description="Helical" evidence="1">
    <location>
        <begin position="77"/>
        <end position="96"/>
    </location>
</feature>
<dbReference type="AlphaFoldDB" id="A0A5R8WYF3"/>
<dbReference type="Proteomes" id="UP000305517">
    <property type="component" value="Unassembled WGS sequence"/>
</dbReference>
<dbReference type="EMBL" id="VAJM01000001">
    <property type="protein sequence ID" value="TLM97222.1"/>
    <property type="molecule type" value="Genomic_DNA"/>
</dbReference>
<proteinExistence type="predicted"/>
<keyword evidence="3" id="KW-1185">Reference proteome</keyword>
<sequence>MILQVRLLGLLLLLLAVAHAGFPRYFNWAGELRTLSLINRQMMYIHTLFVALGVLLMGLLCLTSAPELVATALGRRVCLGLGLFWLARLLVQFVGYSPALWRGRRFETVVHVVFALLWAYLTVVFFVVAWGRAM</sequence>
<keyword evidence="1" id="KW-0812">Transmembrane</keyword>
<accession>A0A5R8WYF3</accession>
<organism evidence="2 3">
    <name type="scientific">Hymenobacter jeollabukensis</name>
    <dbReference type="NCBI Taxonomy" id="2025313"/>
    <lineage>
        <taxon>Bacteria</taxon>
        <taxon>Pseudomonadati</taxon>
        <taxon>Bacteroidota</taxon>
        <taxon>Cytophagia</taxon>
        <taxon>Cytophagales</taxon>
        <taxon>Hymenobacteraceae</taxon>
        <taxon>Hymenobacter</taxon>
    </lineage>
</organism>
<comment type="caution">
    <text evidence="2">The sequence shown here is derived from an EMBL/GenBank/DDBJ whole genome shotgun (WGS) entry which is preliminary data.</text>
</comment>
<name>A0A5R8WYF3_9BACT</name>
<feature type="transmembrane region" description="Helical" evidence="1">
    <location>
        <begin position="108"/>
        <end position="130"/>
    </location>
</feature>
<evidence type="ECO:0000313" key="3">
    <source>
        <dbReference type="Proteomes" id="UP000305517"/>
    </source>
</evidence>
<evidence type="ECO:0000313" key="2">
    <source>
        <dbReference type="EMBL" id="TLM97222.1"/>
    </source>
</evidence>
<keyword evidence="1" id="KW-0472">Membrane</keyword>
<dbReference type="OrthoDB" id="670562at2"/>
<gene>
    <name evidence="2" type="ORF">FDY95_03160</name>
</gene>
<keyword evidence="1" id="KW-1133">Transmembrane helix</keyword>
<reference evidence="2 3" key="1">
    <citation type="submission" date="2019-05" db="EMBL/GenBank/DDBJ databases">
        <title>Hymenobacter edaphi sp. nov., isolated from abandoned arsenic-contaminated farmland soil.</title>
        <authorList>
            <person name="Nie L."/>
        </authorList>
    </citation>
    <scope>NUCLEOTIDE SEQUENCE [LARGE SCALE GENOMIC DNA]</scope>
    <source>
        <strain evidence="2 3">1-3-3-8</strain>
    </source>
</reference>